<organism evidence="2 3">
    <name type="scientific">Nesterenkonia aurantiaca</name>
    <dbReference type="NCBI Taxonomy" id="1436010"/>
    <lineage>
        <taxon>Bacteria</taxon>
        <taxon>Bacillati</taxon>
        <taxon>Actinomycetota</taxon>
        <taxon>Actinomycetes</taxon>
        <taxon>Micrococcales</taxon>
        <taxon>Micrococcaceae</taxon>
        <taxon>Nesterenkonia</taxon>
    </lineage>
</organism>
<sequence length="55" mass="5973">MKLRGNSAFMRFWFASTVSDFGTYITTVALSVLVLVSLSGTAFDQGLVNAARWAP</sequence>
<reference evidence="2 3" key="1">
    <citation type="submission" date="2019-03" db="EMBL/GenBank/DDBJ databases">
        <title>Genomic Encyclopedia of Type Strains, Phase III (KMG-III): the genomes of soil and plant-associated and newly described type strains.</title>
        <authorList>
            <person name="Whitman W."/>
        </authorList>
    </citation>
    <scope>NUCLEOTIDE SEQUENCE [LARGE SCALE GENOMIC DNA]</scope>
    <source>
        <strain evidence="2 3">DSM 27373</strain>
    </source>
</reference>
<dbReference type="EMBL" id="SOAN01000007">
    <property type="protein sequence ID" value="TDS84625.1"/>
    <property type="molecule type" value="Genomic_DNA"/>
</dbReference>
<dbReference type="Proteomes" id="UP000294506">
    <property type="component" value="Unassembled WGS sequence"/>
</dbReference>
<keyword evidence="1" id="KW-0812">Transmembrane</keyword>
<evidence type="ECO:0000313" key="2">
    <source>
        <dbReference type="EMBL" id="TDS84625.1"/>
    </source>
</evidence>
<dbReference type="AlphaFoldDB" id="A0A4R7G0E6"/>
<protein>
    <submittedName>
        <fullName evidence="2">Uncharacterized protein</fullName>
    </submittedName>
</protein>
<evidence type="ECO:0000256" key="1">
    <source>
        <dbReference type="SAM" id="Phobius"/>
    </source>
</evidence>
<gene>
    <name evidence="2" type="ORF">EV640_10721</name>
</gene>
<keyword evidence="3" id="KW-1185">Reference proteome</keyword>
<keyword evidence="1" id="KW-0472">Membrane</keyword>
<accession>A0A4R7G0E6</accession>
<name>A0A4R7G0E6_9MICC</name>
<feature type="transmembrane region" description="Helical" evidence="1">
    <location>
        <begin position="21"/>
        <end position="43"/>
    </location>
</feature>
<keyword evidence="1" id="KW-1133">Transmembrane helix</keyword>
<proteinExistence type="predicted"/>
<comment type="caution">
    <text evidence="2">The sequence shown here is derived from an EMBL/GenBank/DDBJ whole genome shotgun (WGS) entry which is preliminary data.</text>
</comment>
<evidence type="ECO:0000313" key="3">
    <source>
        <dbReference type="Proteomes" id="UP000294506"/>
    </source>
</evidence>